<keyword evidence="4 6" id="KW-0472">Membrane</keyword>
<feature type="transmembrane region" description="Helical" evidence="6">
    <location>
        <begin position="521"/>
        <end position="548"/>
    </location>
</feature>
<dbReference type="STRING" id="229535.A0A0N0RYM6"/>
<feature type="transmembrane region" description="Helical" evidence="6">
    <location>
        <begin position="357"/>
        <end position="380"/>
    </location>
</feature>
<gene>
    <name evidence="8" type="ORF">ACN38_g6857</name>
</gene>
<protein>
    <recommendedName>
        <fullName evidence="7">Major facilitator superfamily (MFS) profile domain-containing protein</fullName>
    </recommendedName>
</protein>
<feature type="transmembrane region" description="Helical" evidence="6">
    <location>
        <begin position="163"/>
        <end position="181"/>
    </location>
</feature>
<feature type="transmembrane region" description="Helical" evidence="6">
    <location>
        <begin position="67"/>
        <end position="92"/>
    </location>
</feature>
<comment type="subcellular location">
    <subcellularLocation>
        <location evidence="1">Membrane</location>
        <topology evidence="1">Multi-pass membrane protein</topology>
    </subcellularLocation>
</comment>
<evidence type="ECO:0000259" key="7">
    <source>
        <dbReference type="PROSITE" id="PS50850"/>
    </source>
</evidence>
<evidence type="ECO:0000256" key="2">
    <source>
        <dbReference type="ARBA" id="ARBA00022692"/>
    </source>
</evidence>
<evidence type="ECO:0000256" key="3">
    <source>
        <dbReference type="ARBA" id="ARBA00022989"/>
    </source>
</evidence>
<dbReference type="AlphaFoldDB" id="A0A0N0RYM6"/>
<organism evidence="8 9">
    <name type="scientific">Penicillium nordicum</name>
    <dbReference type="NCBI Taxonomy" id="229535"/>
    <lineage>
        <taxon>Eukaryota</taxon>
        <taxon>Fungi</taxon>
        <taxon>Dikarya</taxon>
        <taxon>Ascomycota</taxon>
        <taxon>Pezizomycotina</taxon>
        <taxon>Eurotiomycetes</taxon>
        <taxon>Eurotiomycetidae</taxon>
        <taxon>Eurotiales</taxon>
        <taxon>Aspergillaceae</taxon>
        <taxon>Penicillium</taxon>
    </lineage>
</organism>
<dbReference type="EMBL" id="LHQQ01000110">
    <property type="protein sequence ID" value="KOS42272.1"/>
    <property type="molecule type" value="Genomic_DNA"/>
</dbReference>
<feature type="transmembrane region" description="Helical" evidence="6">
    <location>
        <begin position="306"/>
        <end position="324"/>
    </location>
</feature>
<feature type="transmembrane region" description="Helical" evidence="6">
    <location>
        <begin position="193"/>
        <end position="212"/>
    </location>
</feature>
<dbReference type="Proteomes" id="UP000037696">
    <property type="component" value="Unassembled WGS sequence"/>
</dbReference>
<evidence type="ECO:0000313" key="9">
    <source>
        <dbReference type="Proteomes" id="UP000037696"/>
    </source>
</evidence>
<feature type="region of interest" description="Disordered" evidence="5">
    <location>
        <begin position="16"/>
        <end position="51"/>
    </location>
</feature>
<keyword evidence="3 6" id="KW-1133">Transmembrane helix</keyword>
<evidence type="ECO:0000256" key="1">
    <source>
        <dbReference type="ARBA" id="ARBA00004141"/>
    </source>
</evidence>
<evidence type="ECO:0000256" key="5">
    <source>
        <dbReference type="SAM" id="MobiDB-lite"/>
    </source>
</evidence>
<comment type="caution">
    <text evidence="8">The sequence shown here is derived from an EMBL/GenBank/DDBJ whole genome shotgun (WGS) entry which is preliminary data.</text>
</comment>
<feature type="transmembrane region" description="Helical" evidence="6">
    <location>
        <begin position="104"/>
        <end position="123"/>
    </location>
</feature>
<feature type="transmembrane region" description="Helical" evidence="6">
    <location>
        <begin position="218"/>
        <end position="241"/>
    </location>
</feature>
<dbReference type="GO" id="GO:0005886">
    <property type="term" value="C:plasma membrane"/>
    <property type="evidence" value="ECO:0007669"/>
    <property type="project" value="TreeGrafter"/>
</dbReference>
<reference evidence="8 9" key="1">
    <citation type="submission" date="2015-08" db="EMBL/GenBank/DDBJ databases">
        <title>Genome sequencing of Penicillium nordicum.</title>
        <authorList>
            <person name="Nguyen H.D."/>
            <person name="Seifert K.A."/>
        </authorList>
    </citation>
    <scope>NUCLEOTIDE SEQUENCE [LARGE SCALE GENOMIC DNA]</scope>
    <source>
        <strain evidence="8 9">DAOMC 185683</strain>
    </source>
</reference>
<feature type="transmembrane region" description="Helical" evidence="6">
    <location>
        <begin position="448"/>
        <end position="466"/>
    </location>
</feature>
<feature type="transmembrane region" description="Helical" evidence="6">
    <location>
        <begin position="280"/>
        <end position="300"/>
    </location>
</feature>
<feature type="compositionally biased region" description="Basic and acidic residues" evidence="5">
    <location>
        <begin position="38"/>
        <end position="51"/>
    </location>
</feature>
<dbReference type="InterPro" id="IPR036259">
    <property type="entry name" value="MFS_trans_sf"/>
</dbReference>
<dbReference type="Gene3D" id="1.20.1720.10">
    <property type="entry name" value="Multidrug resistance protein D"/>
    <property type="match status" value="1"/>
</dbReference>
<evidence type="ECO:0000256" key="4">
    <source>
        <dbReference type="ARBA" id="ARBA00023136"/>
    </source>
</evidence>
<feature type="transmembrane region" description="Helical" evidence="6">
    <location>
        <begin position="473"/>
        <end position="501"/>
    </location>
</feature>
<feature type="transmembrane region" description="Helical" evidence="6">
    <location>
        <begin position="423"/>
        <end position="442"/>
    </location>
</feature>
<feature type="transmembrane region" description="Helical" evidence="6">
    <location>
        <begin position="135"/>
        <end position="157"/>
    </location>
</feature>
<dbReference type="PANTHER" id="PTHR23501">
    <property type="entry name" value="MAJOR FACILITATOR SUPERFAMILY"/>
    <property type="match status" value="1"/>
</dbReference>
<dbReference type="InterPro" id="IPR011701">
    <property type="entry name" value="MFS"/>
</dbReference>
<dbReference type="Pfam" id="PF07690">
    <property type="entry name" value="MFS_1"/>
    <property type="match status" value="1"/>
</dbReference>
<proteinExistence type="predicted"/>
<keyword evidence="9" id="KW-1185">Reference proteome</keyword>
<dbReference type="InterPro" id="IPR020846">
    <property type="entry name" value="MFS_dom"/>
</dbReference>
<dbReference type="GO" id="GO:0022857">
    <property type="term" value="F:transmembrane transporter activity"/>
    <property type="evidence" value="ECO:0007669"/>
    <property type="project" value="InterPro"/>
</dbReference>
<keyword evidence="2 6" id="KW-0812">Transmembrane</keyword>
<dbReference type="PANTHER" id="PTHR23501:SF39">
    <property type="entry name" value="MULTIDRUG TRANSPORTER, PUTATIVE (AFU_ORTHOLOGUE AFUA_1G05010)-RELATED"/>
    <property type="match status" value="1"/>
</dbReference>
<evidence type="ECO:0000313" key="8">
    <source>
        <dbReference type="EMBL" id="KOS42272.1"/>
    </source>
</evidence>
<sequence length="582" mass="63800">MFLIYKKIKKRNERKRLDSAVSNTPDNAIELDTPVDFPKPDEGKEKKIPSAEDVAEKKRRNVYRWKIILGLFSPYCLQALDTTIVASALPFIAEDFNQVNQLNWIISVFNLTSAAFLFFWAQLTDLFGRHIVLQSAIFIMMIGSAVCTGAPTSAFSVLLVGRALQGIGAAGVNISIRTILADRVSLAEYAVNWTVFALVSSIGFSIGPVIGGYMTQTSWRWCFAINLPIAVVAMAVVALFLRTELQGSLPIPEPGENGGISTRSGRFLARISTIDYGGQMLFLWGFGLLILALTWAGGVYSWKSVAVLAPLVIGGILTIAWVVYERCMVPGSFMARVLPRQKAMVPWELLRQRDIGLLFLINFSIGIAMFAVMYFMDIYFTLVQGRSSSDAGIALLYFLPGLGAGLFMAMFSSNVWPRQTFPALFFGSITSAVGMTVLAWGVHAGKTSVIYGMMALVGHGVGMRMNPASMHGLAYFPAMTAQISCLASFAVPFGGLLGLTIMSTVFTNKSGVGQRDPKGGVMWAFIAMMPLMWLSVLLTTFLGNVWILKEGTHEVVNRPYLWGLIFGREIVRERRARGGGWG</sequence>
<feature type="domain" description="Major facilitator superfamily (MFS) profile" evidence="7">
    <location>
        <begin position="67"/>
        <end position="547"/>
    </location>
</feature>
<dbReference type="OrthoDB" id="6770063at2759"/>
<evidence type="ECO:0000256" key="6">
    <source>
        <dbReference type="SAM" id="Phobius"/>
    </source>
</evidence>
<name>A0A0N0RYM6_9EURO</name>
<dbReference type="PROSITE" id="PS50850">
    <property type="entry name" value="MFS"/>
    <property type="match status" value="1"/>
</dbReference>
<dbReference type="SUPFAM" id="SSF103473">
    <property type="entry name" value="MFS general substrate transporter"/>
    <property type="match status" value="2"/>
</dbReference>
<feature type="transmembrane region" description="Helical" evidence="6">
    <location>
        <begin position="392"/>
        <end position="411"/>
    </location>
</feature>
<accession>A0A0N0RYM6</accession>